<dbReference type="GO" id="GO:0003729">
    <property type="term" value="F:mRNA binding"/>
    <property type="evidence" value="ECO:0007669"/>
    <property type="project" value="TreeGrafter"/>
</dbReference>
<feature type="compositionally biased region" description="Basic and acidic residues" evidence="2">
    <location>
        <begin position="314"/>
        <end position="328"/>
    </location>
</feature>
<dbReference type="AlphaFoldDB" id="A0A9P1DVS9"/>
<dbReference type="EMBL" id="CAMXCT020006613">
    <property type="protein sequence ID" value="CAL1170348.1"/>
    <property type="molecule type" value="Genomic_DNA"/>
</dbReference>
<name>A0A9P1DVS9_9DINO</name>
<dbReference type="OrthoDB" id="10682953at2759"/>
<organism evidence="3">
    <name type="scientific">Cladocopium goreaui</name>
    <dbReference type="NCBI Taxonomy" id="2562237"/>
    <lineage>
        <taxon>Eukaryota</taxon>
        <taxon>Sar</taxon>
        <taxon>Alveolata</taxon>
        <taxon>Dinophyceae</taxon>
        <taxon>Suessiales</taxon>
        <taxon>Symbiodiniaceae</taxon>
        <taxon>Cladocopium</taxon>
    </lineage>
</organism>
<dbReference type="EMBL" id="CAMXCT010006613">
    <property type="protein sequence ID" value="CAI4016973.1"/>
    <property type="molecule type" value="Genomic_DNA"/>
</dbReference>
<evidence type="ECO:0000313" key="5">
    <source>
        <dbReference type="Proteomes" id="UP001152797"/>
    </source>
</evidence>
<feature type="region of interest" description="Disordered" evidence="2">
    <location>
        <begin position="229"/>
        <end position="253"/>
    </location>
</feature>
<feature type="region of interest" description="Disordered" evidence="2">
    <location>
        <begin position="297"/>
        <end position="328"/>
    </location>
</feature>
<evidence type="ECO:0000313" key="4">
    <source>
        <dbReference type="EMBL" id="CAL1170348.1"/>
    </source>
</evidence>
<dbReference type="InterPro" id="IPR011990">
    <property type="entry name" value="TPR-like_helical_dom_sf"/>
</dbReference>
<dbReference type="PANTHER" id="PTHR47938:SF35">
    <property type="entry name" value="PENTATRICOPEPTIDE REPEAT-CONTAINING PROTEIN 4, MITOCHONDRIAL-RELATED"/>
    <property type="match status" value="1"/>
</dbReference>
<evidence type="ECO:0000256" key="1">
    <source>
        <dbReference type="SAM" id="Coils"/>
    </source>
</evidence>
<dbReference type="PANTHER" id="PTHR47938">
    <property type="entry name" value="RESPIRATORY COMPLEX I CHAPERONE (CIA84), PUTATIVE (AFU_ORTHOLOGUE AFUA_2G06020)-RELATED"/>
    <property type="match status" value="1"/>
</dbReference>
<gene>
    <name evidence="3" type="ORF">C1SCF055_LOCUS41654</name>
</gene>
<evidence type="ECO:0000256" key="2">
    <source>
        <dbReference type="SAM" id="MobiDB-lite"/>
    </source>
</evidence>
<feature type="region of interest" description="Disordered" evidence="2">
    <location>
        <begin position="485"/>
        <end position="511"/>
    </location>
</feature>
<comment type="caution">
    <text evidence="3">The sequence shown here is derived from an EMBL/GenBank/DDBJ whole genome shotgun (WGS) entry which is preliminary data.</text>
</comment>
<dbReference type="Proteomes" id="UP001152797">
    <property type="component" value="Unassembled WGS sequence"/>
</dbReference>
<feature type="compositionally biased region" description="Basic and acidic residues" evidence="2">
    <location>
        <begin position="297"/>
        <end position="307"/>
    </location>
</feature>
<proteinExistence type="predicted"/>
<dbReference type="EMBL" id="CAMXCT030006613">
    <property type="protein sequence ID" value="CAL4804285.1"/>
    <property type="molecule type" value="Genomic_DNA"/>
</dbReference>
<keyword evidence="5" id="KW-1185">Reference proteome</keyword>
<evidence type="ECO:0008006" key="6">
    <source>
        <dbReference type="Google" id="ProtNLM"/>
    </source>
</evidence>
<reference evidence="4" key="2">
    <citation type="submission" date="2024-04" db="EMBL/GenBank/DDBJ databases">
        <authorList>
            <person name="Chen Y."/>
            <person name="Shah S."/>
            <person name="Dougan E. K."/>
            <person name="Thang M."/>
            <person name="Chan C."/>
        </authorList>
    </citation>
    <scope>NUCLEOTIDE SEQUENCE [LARGE SCALE GENOMIC DNA]</scope>
</reference>
<dbReference type="Gene3D" id="1.25.40.10">
    <property type="entry name" value="Tetratricopeptide repeat domain"/>
    <property type="match status" value="4"/>
</dbReference>
<keyword evidence="1" id="KW-0175">Coiled coil</keyword>
<reference evidence="3" key="1">
    <citation type="submission" date="2022-10" db="EMBL/GenBank/DDBJ databases">
        <authorList>
            <person name="Chen Y."/>
            <person name="Dougan E. K."/>
            <person name="Chan C."/>
            <person name="Rhodes N."/>
            <person name="Thang M."/>
        </authorList>
    </citation>
    <scope>NUCLEOTIDE SEQUENCE</scope>
</reference>
<feature type="coiled-coil region" evidence="1">
    <location>
        <begin position="107"/>
        <end position="218"/>
    </location>
</feature>
<feature type="coiled-coil region" evidence="1">
    <location>
        <begin position="369"/>
        <end position="407"/>
    </location>
</feature>
<evidence type="ECO:0000313" key="3">
    <source>
        <dbReference type="EMBL" id="CAI4016973.1"/>
    </source>
</evidence>
<protein>
    <recommendedName>
        <fullName evidence="6">Pentatricopeptide repeat-containing protein, chloroplastic</fullName>
    </recommendedName>
</protein>
<accession>A0A9P1DVS9</accession>
<sequence length="1224" mass="135954">MSMFRRESFASPRTERVRALREPTTLELRERFSALFAHLGKEEETLKSLMSQNEHAERQLQDLRHCKLPQGFNRFDHEASELRQEALLAEQRCALQSGEAGALAAAAATYERQSARLQERCQAEASQERAATESLGRSASEIQQLTAECRELSSKLEGMEAQRQRVLREQQQVQELSRQTALQSKEVQDQLGEQRLKAQKLQDEVARGRQDLATLEKLVASKQTELHQSKRLLAEEREAASHSESRLRETVGKKTRYEEELSALNAQLEQARKEGCDLQASFDETCREAKLLQERLRSEEQRHRSELDAAEASKAQKERLEAELKGAEGAKMDAEKELGDLRKLAADLADHCSSQRRWRDEQLQKQAANELASERLRKEIQQLHAEQERLQQEAKLTMHKRNRLEVELQVARPALDDARRRCKDLEGRLVSRVRELSDESERLRRLQHEADAKARLAAMDQSGQSSFRGPKLEELSSPRAFRLQQSQPKNYSPGSPPVLQASPALQEPRRDTSGRLGKLEFATYSPPSPPVMQGAPYPTLKEPRGDMSGGRLSKVSSPPGTLGTSIAVAAPSAPLPAQLIPSSMDTVRFLCDYVAKEEARLGAWRLLHGEAPSLTAPEQSSSIKSRSAAASQVLQLQQHRVEADVHHFTAAIVGASWSFALQMMQRMAELSVDLDVVVCNAALSACGRGQAWTRAMNLLRLARASLRPDAISFNTAMVSCAWPAALRSTMASLGCQPDMVTQNTEAASWVRRGQWRLALRKLFKKAVFRLGVSGLDTFSLTIATSACEEAKSWSKALGIYALSHLSHARGDKLLPSTNAAMSACTSQGCWPVALEILQHMQRSRCRGDAITLGQCARSFQLAILWLNALELLEGEGHFFDEQIANLVIQSCALSRHFSSVFRVLKYGDAKGLSMAVASAPWTLALAMLLHSSGSRLPKSTVAFNSGISVCKASRWPFASELLQMMSQCTLRLDNFSFHAAADLSQNSKWMVEYDTWAFSLSLLDMMKQMLVEQDLITQGVNMSVLAESKLWEEGQLLLDLMRSQRILPDLLVCSSAISACASSPGRWMRALEVTALADSVDRITCCALMDATSGVFGAWIRGLQVYSTMLRQKLRLDARSCSAALQCSGSSMAWCSAQEILRQMLALSFNENEIAVDTLIRCYKKAIDPWPLAVDLLTTSYTWSFPLRDCKSGAVAACEAASVPSVQMDSQVSWMTNSVNPLAT</sequence>
<feature type="coiled-coil region" evidence="1">
    <location>
        <begin position="39"/>
        <end position="66"/>
    </location>
</feature>